<sequence>MVDERMETRLTAFLAKAGTVMTAVGRGPPGKERLGPAERNSRVGVARGRCRKFGALLSTFQVAPFRPPPMIRNHHAQTILGVLFPRVQPVGYQRKILETPCGDQLRLDVLEPTVPVEDEAMTVVFAHGLESNSRTVQSFRIVRAFADRGFRVYAMNHRGCGLDKPEDHAHFLKEYHLGFTDDLELVVKHVKSQHPNTRILLSGFSLGGNMVCKFLGEIGERASELGIIGAAVTSVPFDLPNNQAKVNRPFTKHVYMARFLKSLKTRALAKRRHFESKGVVDFDKIEQARTVGEFDEAYIAKVYGFDCRHDYYKRADSKPYLKRIRVPTFVLQAVDDPFIEITSIPADEDLEEAPVLIHVTSGGGHCGFVDRFSGPGYMATELARWLSHVRDGLQESGDKQA</sequence>
<feature type="active site" description="Charge relay system" evidence="2">
    <location>
        <position position="205"/>
    </location>
</feature>
<dbReference type="EMBL" id="VRMN01000003">
    <property type="protein sequence ID" value="KAA8495481.1"/>
    <property type="molecule type" value="Genomic_DNA"/>
</dbReference>
<protein>
    <submittedName>
        <fullName evidence="4">Protein ABHD1</fullName>
    </submittedName>
</protein>
<dbReference type="PANTHER" id="PTHR10794">
    <property type="entry name" value="ABHYDROLASE DOMAIN-CONTAINING PROTEIN"/>
    <property type="match status" value="1"/>
</dbReference>
<feature type="active site" description="Charge relay system" evidence="2">
    <location>
        <position position="365"/>
    </location>
</feature>
<reference evidence="5" key="1">
    <citation type="journal article" date="2019" name="Nat. Commun.">
        <title>Expansion of phycobilisome linker gene families in mesophilic red algae.</title>
        <authorList>
            <person name="Lee J."/>
            <person name="Kim D."/>
            <person name="Bhattacharya D."/>
            <person name="Yoon H.S."/>
        </authorList>
    </citation>
    <scope>NUCLEOTIDE SEQUENCE [LARGE SCALE GENOMIC DNA]</scope>
    <source>
        <strain evidence="5">CCMP 1328</strain>
    </source>
</reference>
<keyword evidence="5" id="KW-1185">Reference proteome</keyword>
<proteinExistence type="inferred from homology"/>
<dbReference type="AlphaFoldDB" id="A0A5J4YVE9"/>
<evidence type="ECO:0000313" key="4">
    <source>
        <dbReference type="EMBL" id="KAA8495481.1"/>
    </source>
</evidence>
<dbReference type="PIRSF" id="PIRSF005211">
    <property type="entry name" value="Ab_hydro_YheT"/>
    <property type="match status" value="1"/>
</dbReference>
<dbReference type="InterPro" id="IPR050960">
    <property type="entry name" value="AB_hydrolase_4_sf"/>
</dbReference>
<dbReference type="Gene3D" id="3.40.50.1820">
    <property type="entry name" value="alpha/beta hydrolase"/>
    <property type="match status" value="1"/>
</dbReference>
<dbReference type="InterPro" id="IPR022742">
    <property type="entry name" value="Hydrolase_4"/>
</dbReference>
<organism evidence="4 5">
    <name type="scientific">Porphyridium purpureum</name>
    <name type="common">Red alga</name>
    <name type="synonym">Porphyridium cruentum</name>
    <dbReference type="NCBI Taxonomy" id="35688"/>
    <lineage>
        <taxon>Eukaryota</taxon>
        <taxon>Rhodophyta</taxon>
        <taxon>Bangiophyceae</taxon>
        <taxon>Porphyridiales</taxon>
        <taxon>Porphyridiaceae</taxon>
        <taxon>Porphyridium</taxon>
    </lineage>
</organism>
<dbReference type="PANTHER" id="PTHR10794:SF63">
    <property type="entry name" value="ALPHA_BETA HYDROLASE 1, ISOFORM A"/>
    <property type="match status" value="1"/>
</dbReference>
<dbReference type="GO" id="GO:0034338">
    <property type="term" value="F:short-chain carboxylesterase activity"/>
    <property type="evidence" value="ECO:0007669"/>
    <property type="project" value="TreeGrafter"/>
</dbReference>
<dbReference type="InterPro" id="IPR029058">
    <property type="entry name" value="AB_hydrolase_fold"/>
</dbReference>
<dbReference type="InterPro" id="IPR012020">
    <property type="entry name" value="ABHD4"/>
</dbReference>
<feature type="domain" description="Serine aminopeptidase S33" evidence="3">
    <location>
        <begin position="121"/>
        <end position="340"/>
    </location>
</feature>
<dbReference type="GO" id="GO:0047372">
    <property type="term" value="F:monoacylglycerol lipase activity"/>
    <property type="evidence" value="ECO:0007669"/>
    <property type="project" value="TreeGrafter"/>
</dbReference>
<evidence type="ECO:0000313" key="5">
    <source>
        <dbReference type="Proteomes" id="UP000324585"/>
    </source>
</evidence>
<comment type="similarity">
    <text evidence="1">Belongs to the AB hydrolase superfamily. AB hydrolase 4 family.</text>
</comment>
<accession>A0A5J4YVE9</accession>
<feature type="active site" description="Charge relay system" evidence="2">
    <location>
        <position position="336"/>
    </location>
</feature>
<dbReference type="Proteomes" id="UP000324585">
    <property type="component" value="Unassembled WGS sequence"/>
</dbReference>
<gene>
    <name evidence="4" type="ORF">FVE85_1636</name>
</gene>
<dbReference type="Pfam" id="PF12146">
    <property type="entry name" value="Hydrolase_4"/>
    <property type="match status" value="1"/>
</dbReference>
<dbReference type="OrthoDB" id="247542at2759"/>
<evidence type="ECO:0000259" key="3">
    <source>
        <dbReference type="Pfam" id="PF12146"/>
    </source>
</evidence>
<evidence type="ECO:0000256" key="2">
    <source>
        <dbReference type="PIRSR" id="PIRSR005211-1"/>
    </source>
</evidence>
<dbReference type="SUPFAM" id="SSF53474">
    <property type="entry name" value="alpha/beta-Hydrolases"/>
    <property type="match status" value="1"/>
</dbReference>
<dbReference type="OMA" id="LDWHGPH"/>
<name>A0A5J4YVE9_PORPP</name>
<evidence type="ECO:0000256" key="1">
    <source>
        <dbReference type="ARBA" id="ARBA00010884"/>
    </source>
</evidence>
<comment type="caution">
    <text evidence="4">The sequence shown here is derived from an EMBL/GenBank/DDBJ whole genome shotgun (WGS) entry which is preliminary data.</text>
</comment>